<evidence type="ECO:0000256" key="1">
    <source>
        <dbReference type="ARBA" id="ARBA00004340"/>
    </source>
</evidence>
<dbReference type="AlphaFoldDB" id="A0A5C3L288"/>
<dbReference type="InterPro" id="IPR027417">
    <property type="entry name" value="P-loop_NTPase"/>
</dbReference>
<accession>A0A5C3L288</accession>
<dbReference type="Pfam" id="PF20147">
    <property type="entry name" value="Crinkler"/>
    <property type="match status" value="1"/>
</dbReference>
<dbReference type="OrthoDB" id="2340858at2759"/>
<dbReference type="Proteomes" id="UP000307440">
    <property type="component" value="Unassembled WGS sequence"/>
</dbReference>
<dbReference type="GO" id="GO:0005576">
    <property type="term" value="C:extracellular region"/>
    <property type="evidence" value="ECO:0007669"/>
    <property type="project" value="UniProtKB-SubCell"/>
</dbReference>
<gene>
    <name evidence="5" type="ORF">FA15DRAFT_666979</name>
</gene>
<evidence type="ECO:0000313" key="6">
    <source>
        <dbReference type="Proteomes" id="UP000307440"/>
    </source>
</evidence>
<dbReference type="PANTHER" id="PTHR33129:SF1">
    <property type="entry name" value="ATP-BINDING PROTEIN"/>
    <property type="match status" value="1"/>
</dbReference>
<feature type="domain" description="Crinkler effector protein N-terminal" evidence="4">
    <location>
        <begin position="4"/>
        <end position="103"/>
    </location>
</feature>
<keyword evidence="3" id="KW-0964">Secreted</keyword>
<reference evidence="5 6" key="1">
    <citation type="journal article" date="2019" name="Nat. Ecol. Evol.">
        <title>Megaphylogeny resolves global patterns of mushroom evolution.</title>
        <authorList>
            <person name="Varga T."/>
            <person name="Krizsan K."/>
            <person name="Foldi C."/>
            <person name="Dima B."/>
            <person name="Sanchez-Garcia M."/>
            <person name="Sanchez-Ramirez S."/>
            <person name="Szollosi G.J."/>
            <person name="Szarkandi J.G."/>
            <person name="Papp V."/>
            <person name="Albert L."/>
            <person name="Andreopoulos W."/>
            <person name="Angelini C."/>
            <person name="Antonin V."/>
            <person name="Barry K.W."/>
            <person name="Bougher N.L."/>
            <person name="Buchanan P."/>
            <person name="Buyck B."/>
            <person name="Bense V."/>
            <person name="Catcheside P."/>
            <person name="Chovatia M."/>
            <person name="Cooper J."/>
            <person name="Damon W."/>
            <person name="Desjardin D."/>
            <person name="Finy P."/>
            <person name="Geml J."/>
            <person name="Haridas S."/>
            <person name="Hughes K."/>
            <person name="Justo A."/>
            <person name="Karasinski D."/>
            <person name="Kautmanova I."/>
            <person name="Kiss B."/>
            <person name="Kocsube S."/>
            <person name="Kotiranta H."/>
            <person name="LaButti K.M."/>
            <person name="Lechner B.E."/>
            <person name="Liimatainen K."/>
            <person name="Lipzen A."/>
            <person name="Lukacs Z."/>
            <person name="Mihaltcheva S."/>
            <person name="Morgado L.N."/>
            <person name="Niskanen T."/>
            <person name="Noordeloos M.E."/>
            <person name="Ohm R.A."/>
            <person name="Ortiz-Santana B."/>
            <person name="Ovrebo C."/>
            <person name="Racz N."/>
            <person name="Riley R."/>
            <person name="Savchenko A."/>
            <person name="Shiryaev A."/>
            <person name="Soop K."/>
            <person name="Spirin V."/>
            <person name="Szebenyi C."/>
            <person name="Tomsovsky M."/>
            <person name="Tulloss R.E."/>
            <person name="Uehling J."/>
            <person name="Grigoriev I.V."/>
            <person name="Vagvolgyi C."/>
            <person name="Papp T."/>
            <person name="Martin F.M."/>
            <person name="Miettinen O."/>
            <person name="Hibbett D.S."/>
            <person name="Nagy L.G."/>
        </authorList>
    </citation>
    <scope>NUCLEOTIDE SEQUENCE [LARGE SCALE GENOMIC DNA]</scope>
    <source>
        <strain evidence="5 6">CBS 121175</strain>
    </source>
</reference>
<dbReference type="STRING" id="230819.A0A5C3L288"/>
<keyword evidence="6" id="KW-1185">Reference proteome</keyword>
<sequence>MSHIALNCLVSGDGADEVFTVKIASNDNVSILKSLIKAQLPLYGPIAPKKIQLFKVSLPLDEVYRAREPFSVKGSEELKSPLMKMSAAFGDSLVEDHVHIIVVMPTGGHPEDPYLMSIYDILWKGEFPEHVKCFDPFKKCLLPAATGIRSNEIEDPSARGAEGKDEIEVLDLSPLANIFITGDDHRYERLLIRPAYSEFRQYVLDFVDQHKGVPSYILLLGHPGIGKTALLFLMLCWCFQTKTPVYYQPRSHIIWFFNKDGCERLEEKQFREHRLRQPRDLAHYYLFDLNTSQSLSDVVAVSNTVVIVSTSPSTAHYKSWAKDRGDSGALTKWWMEPWTWAEVMDWGRFRGDDLQRIQWAYTRFGGSSRLCFGSEELQREALQMLERQIEEVVQSDQRLIPTFSEPLYTARESWSSHIAAIFPKQEDGKLDRNLSEITFASSYAASEIARKAHKNVVEYIFQYFGALCRSRWSRTVAGSIFEQLAHRTLRRGLKNAQLRTLSTESTERKETPVDLHNETGDEQLFDTGDLQITESTYLRPNSSTFPGIDSLILDRSGVLNLFQITINTSHRVNSNFLKEIPDKYHTKMRLIFVMPVEEGKRMKKQGIDGKNGDLRRVAERIPQFVLVLTDDQVKAAV</sequence>
<dbReference type="SUPFAM" id="SSF52540">
    <property type="entry name" value="P-loop containing nucleoside triphosphate hydrolases"/>
    <property type="match status" value="1"/>
</dbReference>
<proteinExistence type="predicted"/>
<dbReference type="PANTHER" id="PTHR33129">
    <property type="entry name" value="PROTEIN KINASE DOMAIN-CONTAINING PROTEIN-RELATED"/>
    <property type="match status" value="1"/>
</dbReference>
<dbReference type="EMBL" id="ML210170">
    <property type="protein sequence ID" value="TFK26850.1"/>
    <property type="molecule type" value="Genomic_DNA"/>
</dbReference>
<organism evidence="5 6">
    <name type="scientific">Coprinopsis marcescibilis</name>
    <name type="common">Agaric fungus</name>
    <name type="synonym">Psathyrella marcescibilis</name>
    <dbReference type="NCBI Taxonomy" id="230819"/>
    <lineage>
        <taxon>Eukaryota</taxon>
        <taxon>Fungi</taxon>
        <taxon>Dikarya</taxon>
        <taxon>Basidiomycota</taxon>
        <taxon>Agaricomycotina</taxon>
        <taxon>Agaricomycetes</taxon>
        <taxon>Agaricomycetidae</taxon>
        <taxon>Agaricales</taxon>
        <taxon>Agaricineae</taxon>
        <taxon>Psathyrellaceae</taxon>
        <taxon>Coprinopsis</taxon>
    </lineage>
</organism>
<dbReference type="InterPro" id="IPR045379">
    <property type="entry name" value="Crinkler_N"/>
</dbReference>
<dbReference type="InterPro" id="IPR052980">
    <property type="entry name" value="Crinkler_effector"/>
</dbReference>
<evidence type="ECO:0000256" key="2">
    <source>
        <dbReference type="ARBA" id="ARBA00004613"/>
    </source>
</evidence>
<evidence type="ECO:0000259" key="4">
    <source>
        <dbReference type="Pfam" id="PF20147"/>
    </source>
</evidence>
<evidence type="ECO:0000256" key="3">
    <source>
        <dbReference type="ARBA" id="ARBA00022525"/>
    </source>
</evidence>
<name>A0A5C3L288_COPMA</name>
<evidence type="ECO:0000313" key="5">
    <source>
        <dbReference type="EMBL" id="TFK26850.1"/>
    </source>
</evidence>
<comment type="subcellular location">
    <subcellularLocation>
        <location evidence="1">Host cell</location>
    </subcellularLocation>
    <subcellularLocation>
        <location evidence="2">Secreted</location>
    </subcellularLocation>
</comment>
<dbReference type="GO" id="GO:0043657">
    <property type="term" value="C:host cell"/>
    <property type="evidence" value="ECO:0007669"/>
    <property type="project" value="UniProtKB-SubCell"/>
</dbReference>
<protein>
    <recommendedName>
        <fullName evidence="4">Crinkler effector protein N-terminal domain-containing protein</fullName>
    </recommendedName>
</protein>